<evidence type="ECO:0000313" key="1">
    <source>
        <dbReference type="Proteomes" id="UP000694865"/>
    </source>
</evidence>
<dbReference type="GeneID" id="102807411"/>
<proteinExistence type="predicted"/>
<dbReference type="PANTHER" id="PTHR15430:SF1">
    <property type="entry name" value="GLOMULIN"/>
    <property type="match status" value="1"/>
</dbReference>
<name>A0ABM0MND7_SACKO</name>
<keyword evidence="1" id="KW-1185">Reference proteome</keyword>
<dbReference type="InterPro" id="IPR013877">
    <property type="entry name" value="YAP-bd/ALF4/Glomulin"/>
</dbReference>
<dbReference type="InterPro" id="IPR019516">
    <property type="entry name" value="Glomulin/ALF4"/>
</dbReference>
<dbReference type="Pfam" id="PF08568">
    <property type="entry name" value="Kinetochor_Ybp2"/>
    <property type="match status" value="1"/>
</dbReference>
<sequence length="272" mass="31136">MLRRQEENVIRKGIELMFTLVNSLDKGNVPHATLDQSGYIEIAACMERIMVMHPSKILRQRAVEFIKVYITKFDCQGRYKLIRHLISNTKHAGVSGLLTGIVKDEINNALQINEGLEWFAGKQLMDLLKIPMKLEKGPFSDFLHESDRIMAALNLLRYLFLRDSVRDNRTGIWSEYENIEEDFLNVLLKGIGLSRNHFAQELQDVNKQIRSKKSQDSKISVTVSGEQLPGLLPEQQLQVVRSAICTLDMMSDVLTRVFEVMTLERKKTGSSI</sequence>
<dbReference type="Proteomes" id="UP000694865">
    <property type="component" value="Unplaced"/>
</dbReference>
<reference evidence="2" key="1">
    <citation type="submission" date="2025-08" db="UniProtKB">
        <authorList>
            <consortium name="RefSeq"/>
        </authorList>
    </citation>
    <scope>IDENTIFICATION</scope>
    <source>
        <tissue evidence="2">Testes</tissue>
    </source>
</reference>
<gene>
    <name evidence="2" type="primary">LOC102807411</name>
</gene>
<dbReference type="RefSeq" id="XP_006821528.1">
    <property type="nucleotide sequence ID" value="XM_006821465.1"/>
</dbReference>
<protein>
    <submittedName>
        <fullName evidence="2">Glomulin-like</fullName>
    </submittedName>
</protein>
<evidence type="ECO:0000313" key="2">
    <source>
        <dbReference type="RefSeq" id="XP_006821528.1"/>
    </source>
</evidence>
<organism evidence="1 2">
    <name type="scientific">Saccoglossus kowalevskii</name>
    <name type="common">Acorn worm</name>
    <dbReference type="NCBI Taxonomy" id="10224"/>
    <lineage>
        <taxon>Eukaryota</taxon>
        <taxon>Metazoa</taxon>
        <taxon>Hemichordata</taxon>
        <taxon>Enteropneusta</taxon>
        <taxon>Harrimaniidae</taxon>
        <taxon>Saccoglossus</taxon>
    </lineage>
</organism>
<dbReference type="PANTHER" id="PTHR15430">
    <property type="entry name" value="GLOMULIN"/>
    <property type="match status" value="1"/>
</dbReference>
<accession>A0ABM0MND7</accession>